<dbReference type="EMBL" id="LC386195">
    <property type="protein sequence ID" value="BBE29360.1"/>
    <property type="molecule type" value="Genomic_DNA"/>
</dbReference>
<proteinExistence type="predicted"/>
<evidence type="ECO:0000313" key="2">
    <source>
        <dbReference type="Proteomes" id="UP000681909"/>
    </source>
</evidence>
<accession>A0A455R6C7</accession>
<name>A0A455R6C7_9VIRU</name>
<dbReference type="Proteomes" id="UP000681909">
    <property type="component" value="Segment"/>
</dbReference>
<dbReference type="GeneID" id="80535235"/>
<keyword evidence="2" id="KW-1185">Reference proteome</keyword>
<protein>
    <submittedName>
        <fullName evidence="1">Replication associated protein</fullName>
    </submittedName>
</protein>
<evidence type="ECO:0000313" key="1">
    <source>
        <dbReference type="EMBL" id="BBE29360.1"/>
    </source>
</evidence>
<dbReference type="KEGG" id="vg:80535235"/>
<sequence>MDILATIDRDGYSGISALMATIRELDIHKWIIGAETGAGGFKHWQCRFKTRLEDKEEVTGLKWDEKSGTVKQIKETVTADAQLTRILRQKLGDGVMIYTAKCSDAWEYETKEGCYLASWDTMEVRRTRFGKPTWAQKEALQALQRTNDREVMVWYDPTGNIGKSWLTNHLYEKGLAYCIPATMKDVEMIIKTTASLASKDREAGYPPRPYVIIDIPRSWKWSNQLYTAIETIKDGLIMDPRYTAQPINIRGVKVMVMTNTRPQLDKLSKDRWWIHEQSIQPSLP</sequence>
<reference evidence="1" key="1">
    <citation type="journal article" date="2019" name="Sci. Rep.">
        <title>Discovery and genetic characterization of diverse smacoviruses in Zambian non-human primates.</title>
        <authorList>
            <person name="Anindita P.D."/>
            <person name="Sasaki M."/>
            <person name="Gonzalez G."/>
            <person name="Phongphaew W."/>
            <person name="Carr M."/>
            <person name="Hang'ombe B.M."/>
            <person name="Mweene A.S."/>
            <person name="Ito K."/>
            <person name="Orba Y."/>
            <person name="Sawa H."/>
        </authorList>
    </citation>
    <scope>NUCLEOTIDE SEQUENCE</scope>
    <source>
        <strain evidence="1">ZM09-86</strain>
    </source>
</reference>
<organism evidence="1 2">
    <name type="scientific">Chlorocebus cynosuros associated smacovirus</name>
    <dbReference type="NCBI Taxonomy" id="2213167"/>
    <lineage>
        <taxon>Viruses</taxon>
        <taxon>Monodnaviria</taxon>
        <taxon>Shotokuvirae</taxon>
        <taxon>Cressdnaviricota</taxon>
        <taxon>Arfiviricetes</taxon>
        <taxon>Cremevirales</taxon>
        <taxon>Smacoviridae</taxon>
        <taxon>Porprismacovirus</taxon>
        <taxon>Porprismacovirus malbas1</taxon>
    </lineage>
</organism>
<dbReference type="RefSeq" id="YP_010797456.1">
    <property type="nucleotide sequence ID" value="NC_076169.1"/>
</dbReference>